<dbReference type="PANTHER" id="PTHR33318">
    <property type="entry name" value="ASPARTYL/GLUTAMYL-TRNA(ASN/GLN) AMIDOTRANSFERASE SUBUNIT"/>
    <property type="match status" value="1"/>
</dbReference>
<feature type="region of interest" description="Disordered" evidence="1">
    <location>
        <begin position="347"/>
        <end position="372"/>
    </location>
</feature>
<accession>A0AAV9AA02</accession>
<dbReference type="PANTHER" id="PTHR33318:SF4">
    <property type="entry name" value="OS04G0511700 PROTEIN"/>
    <property type="match status" value="1"/>
</dbReference>
<feature type="region of interest" description="Disordered" evidence="1">
    <location>
        <begin position="311"/>
        <end position="334"/>
    </location>
</feature>
<evidence type="ECO:0000313" key="3">
    <source>
        <dbReference type="Proteomes" id="UP001179952"/>
    </source>
</evidence>
<feature type="region of interest" description="Disordered" evidence="1">
    <location>
        <begin position="240"/>
        <end position="270"/>
    </location>
</feature>
<dbReference type="AlphaFoldDB" id="A0AAV9AA02"/>
<dbReference type="InterPro" id="IPR039300">
    <property type="entry name" value="JASON"/>
</dbReference>
<keyword evidence="3" id="KW-1185">Reference proteome</keyword>
<feature type="compositionally biased region" description="Basic residues" evidence="1">
    <location>
        <begin position="14"/>
        <end position="23"/>
    </location>
</feature>
<evidence type="ECO:0000256" key="1">
    <source>
        <dbReference type="SAM" id="MobiDB-lite"/>
    </source>
</evidence>
<dbReference type="EMBL" id="JAUJYN010000011">
    <property type="protein sequence ID" value="KAK1260942.1"/>
    <property type="molecule type" value="Genomic_DNA"/>
</dbReference>
<feature type="compositionally biased region" description="Acidic residues" evidence="1">
    <location>
        <begin position="136"/>
        <end position="175"/>
    </location>
</feature>
<reference evidence="2" key="1">
    <citation type="journal article" date="2023" name="Nat. Commun.">
        <title>Diploid and tetraploid genomes of Acorus and the evolution of monocots.</title>
        <authorList>
            <person name="Ma L."/>
            <person name="Liu K.W."/>
            <person name="Li Z."/>
            <person name="Hsiao Y.Y."/>
            <person name="Qi Y."/>
            <person name="Fu T."/>
            <person name="Tang G.D."/>
            <person name="Zhang D."/>
            <person name="Sun W.H."/>
            <person name="Liu D.K."/>
            <person name="Li Y."/>
            <person name="Chen G.Z."/>
            <person name="Liu X.D."/>
            <person name="Liao X.Y."/>
            <person name="Jiang Y.T."/>
            <person name="Yu X."/>
            <person name="Hao Y."/>
            <person name="Huang J."/>
            <person name="Zhao X.W."/>
            <person name="Ke S."/>
            <person name="Chen Y.Y."/>
            <person name="Wu W.L."/>
            <person name="Hsu J.L."/>
            <person name="Lin Y.F."/>
            <person name="Huang M.D."/>
            <person name="Li C.Y."/>
            <person name="Huang L."/>
            <person name="Wang Z.W."/>
            <person name="Zhao X."/>
            <person name="Zhong W.Y."/>
            <person name="Peng D.H."/>
            <person name="Ahmad S."/>
            <person name="Lan S."/>
            <person name="Zhang J.S."/>
            <person name="Tsai W.C."/>
            <person name="Van de Peer Y."/>
            <person name="Liu Z.J."/>
        </authorList>
    </citation>
    <scope>NUCLEOTIDE SEQUENCE</scope>
    <source>
        <strain evidence="2">SCP</strain>
    </source>
</reference>
<comment type="caution">
    <text evidence="2">The sequence shown here is derived from an EMBL/GenBank/DDBJ whole genome shotgun (WGS) entry which is preliminary data.</text>
</comment>
<dbReference type="Proteomes" id="UP001179952">
    <property type="component" value="Unassembled WGS sequence"/>
</dbReference>
<gene>
    <name evidence="2" type="ORF">QJS04_geneDACA002317</name>
</gene>
<feature type="region of interest" description="Disordered" evidence="1">
    <location>
        <begin position="8"/>
        <end position="49"/>
    </location>
</feature>
<evidence type="ECO:0008006" key="4">
    <source>
        <dbReference type="Google" id="ProtNLM"/>
    </source>
</evidence>
<proteinExistence type="predicted"/>
<feature type="compositionally biased region" description="Basic and acidic residues" evidence="1">
    <location>
        <begin position="246"/>
        <end position="257"/>
    </location>
</feature>
<protein>
    <recommendedName>
        <fullName evidence="4">Protein JASON</fullName>
    </recommendedName>
</protein>
<organism evidence="2 3">
    <name type="scientific">Acorus gramineus</name>
    <name type="common">Dwarf sweet flag</name>
    <dbReference type="NCBI Taxonomy" id="55184"/>
    <lineage>
        <taxon>Eukaryota</taxon>
        <taxon>Viridiplantae</taxon>
        <taxon>Streptophyta</taxon>
        <taxon>Embryophyta</taxon>
        <taxon>Tracheophyta</taxon>
        <taxon>Spermatophyta</taxon>
        <taxon>Magnoliopsida</taxon>
        <taxon>Liliopsida</taxon>
        <taxon>Acoraceae</taxon>
        <taxon>Acorus</taxon>
    </lineage>
</organism>
<name>A0AAV9AA02_ACOGR</name>
<feature type="region of interest" description="Disordered" evidence="1">
    <location>
        <begin position="83"/>
        <end position="220"/>
    </location>
</feature>
<reference evidence="2" key="2">
    <citation type="submission" date="2023-06" db="EMBL/GenBank/DDBJ databases">
        <authorList>
            <person name="Ma L."/>
            <person name="Liu K.-W."/>
            <person name="Li Z."/>
            <person name="Hsiao Y.-Y."/>
            <person name="Qi Y."/>
            <person name="Fu T."/>
            <person name="Tang G."/>
            <person name="Zhang D."/>
            <person name="Sun W.-H."/>
            <person name="Liu D.-K."/>
            <person name="Li Y."/>
            <person name="Chen G.-Z."/>
            <person name="Liu X.-D."/>
            <person name="Liao X.-Y."/>
            <person name="Jiang Y.-T."/>
            <person name="Yu X."/>
            <person name="Hao Y."/>
            <person name="Huang J."/>
            <person name="Zhao X.-W."/>
            <person name="Ke S."/>
            <person name="Chen Y.-Y."/>
            <person name="Wu W.-L."/>
            <person name="Hsu J.-L."/>
            <person name="Lin Y.-F."/>
            <person name="Huang M.-D."/>
            <person name="Li C.-Y."/>
            <person name="Huang L."/>
            <person name="Wang Z.-W."/>
            <person name="Zhao X."/>
            <person name="Zhong W.-Y."/>
            <person name="Peng D.-H."/>
            <person name="Ahmad S."/>
            <person name="Lan S."/>
            <person name="Zhang J.-S."/>
            <person name="Tsai W.-C."/>
            <person name="Van De Peer Y."/>
            <person name="Liu Z.-J."/>
        </authorList>
    </citation>
    <scope>NUCLEOTIDE SEQUENCE</scope>
    <source>
        <strain evidence="2">SCP</strain>
        <tissue evidence="2">Leaves</tissue>
    </source>
</reference>
<evidence type="ECO:0000313" key="2">
    <source>
        <dbReference type="EMBL" id="KAK1260942.1"/>
    </source>
</evidence>
<sequence>MGCFLACFGGPKEQKRRRRRRSPPRNQVPGDYISLQPTPTLSPKELPVVPPEVSVPDLRETIEGVGCGSIKKKVSFNLDVTTYSEVPEFDDANGSDGEREKAVEEEKGGTGELVLSCLESKTSFNSSDRYHNWTGSDDEDEAGFEDCDFDDEEEDDGDLLSEEDEGSEEEPEESYDSVFSLPLDRDGQISPSSMGVKANEIGGSSPDRRSSLLSHRATRDRSQYIHSVLNPVENLSQWKSIKSKKPPLEKHPRKENINMEQELEIPFSPEPTFKIKKAQIPLCDKPNLDFEKVQKQEVSVDASLSNWLASPVSTPPRMSISGKSGSTVSKEDRPILGALTLEEIKLASVNSSPRRSPSKSPDDMPILGTVGSYWKSQDRDVEDLGSKGIPNTTNKYREDKKVNWHATPFEVRLERALARGDADAYSSFPPTVC</sequence>
<feature type="compositionally biased region" description="Basic and acidic residues" evidence="1">
    <location>
        <begin position="96"/>
        <end position="109"/>
    </location>
</feature>
<dbReference type="GO" id="GO:0007142">
    <property type="term" value="P:male meiosis II"/>
    <property type="evidence" value="ECO:0007669"/>
    <property type="project" value="InterPro"/>
</dbReference>